<dbReference type="GO" id="GO:0006401">
    <property type="term" value="P:RNA catabolic process"/>
    <property type="evidence" value="ECO:0007669"/>
    <property type="project" value="TreeGrafter"/>
</dbReference>
<sequence length="325" mass="36803">MHGAKQRPADAHPGQWVLIAPEAATDPPKTPDSEPLFTKLRNPSTGEATLYLFNSGAQQLFEVKAFHEEYRSWFIGQTVQQDGRLLFVTPMDPLFLILYYLIKADKEGVEELINETVTTRSLSLCELRDMRKVFGCCPREHIVTWLLQCWDNGASSLELEGKEAKQLGSLPREVSIDKAIGKGAQALSLWRRLLSGVKERYPFKSDVICHPGKWATMERAVQYLRGLAVLEVIYDDLDNKQLSKDPDEVKCTRHMWQKFVQSTPSSYADSLAVMTWKDGKGQTVDELAGQLQQYEENLSSSLQTCISAVEKLLDMLAEKVSREFQ</sequence>
<organism evidence="2 3">
    <name type="scientific">Mycteria americana</name>
    <name type="common">Wood stork</name>
    <dbReference type="NCBI Taxonomy" id="33587"/>
    <lineage>
        <taxon>Eukaryota</taxon>
        <taxon>Metazoa</taxon>
        <taxon>Chordata</taxon>
        <taxon>Craniata</taxon>
        <taxon>Vertebrata</taxon>
        <taxon>Euteleostomi</taxon>
        <taxon>Archelosauria</taxon>
        <taxon>Archosauria</taxon>
        <taxon>Dinosauria</taxon>
        <taxon>Saurischia</taxon>
        <taxon>Theropoda</taxon>
        <taxon>Coelurosauria</taxon>
        <taxon>Aves</taxon>
        <taxon>Neognathae</taxon>
        <taxon>Neoaves</taxon>
        <taxon>Aequornithes</taxon>
        <taxon>Ciconiiformes</taxon>
        <taxon>Ciconiidae</taxon>
        <taxon>Mycteria</taxon>
    </lineage>
</organism>
<accession>A0AAN7Q9W8</accession>
<dbReference type="Pfam" id="PF17745">
    <property type="entry name" value="Ydr279_N"/>
    <property type="match status" value="1"/>
</dbReference>
<name>A0AAN7Q9W8_MYCAM</name>
<dbReference type="GO" id="GO:0032299">
    <property type="term" value="C:ribonuclease H2 complex"/>
    <property type="evidence" value="ECO:0007669"/>
    <property type="project" value="InterPro"/>
</dbReference>
<feature type="domain" description="Rnh202 triple barrel" evidence="1">
    <location>
        <begin position="27"/>
        <end position="92"/>
    </location>
</feature>
<dbReference type="GO" id="GO:0005654">
    <property type="term" value="C:nucleoplasm"/>
    <property type="evidence" value="ECO:0007669"/>
    <property type="project" value="TreeGrafter"/>
</dbReference>
<comment type="caution">
    <text evidence="2">The sequence shown here is derived from an EMBL/GenBank/DDBJ whole genome shotgun (WGS) entry which is preliminary data.</text>
</comment>
<reference evidence="2 3" key="1">
    <citation type="journal article" date="2023" name="J. Hered.">
        <title>Chromosome-level genome of the wood stork (Mycteria americana) provides insight into avian chromosome evolution.</title>
        <authorList>
            <person name="Flamio R. Jr."/>
            <person name="Ramstad K.M."/>
        </authorList>
    </citation>
    <scope>NUCLEOTIDE SEQUENCE [LARGE SCALE GENOMIC DNA]</scope>
    <source>
        <strain evidence="2">JAX WOST 10</strain>
    </source>
</reference>
<dbReference type="AlphaFoldDB" id="A0AAN7Q9W8"/>
<dbReference type="PANTHER" id="PTHR13383:SF11">
    <property type="entry name" value="RIBONUCLEASE H2 SUBUNIT B"/>
    <property type="match status" value="1"/>
</dbReference>
<proteinExistence type="predicted"/>
<evidence type="ECO:0000313" key="2">
    <source>
        <dbReference type="EMBL" id="KAK4832926.1"/>
    </source>
</evidence>
<dbReference type="InterPro" id="IPR040456">
    <property type="entry name" value="RNase_H2_suB"/>
</dbReference>
<evidence type="ECO:0000313" key="3">
    <source>
        <dbReference type="Proteomes" id="UP001333110"/>
    </source>
</evidence>
<evidence type="ECO:0000259" key="1">
    <source>
        <dbReference type="Pfam" id="PF17745"/>
    </source>
</evidence>
<dbReference type="Gene3D" id="2.20.25.530">
    <property type="match status" value="1"/>
</dbReference>
<dbReference type="EMBL" id="JAUNZN010000001">
    <property type="protein sequence ID" value="KAK4832926.1"/>
    <property type="molecule type" value="Genomic_DNA"/>
</dbReference>
<keyword evidence="3" id="KW-1185">Reference proteome</keyword>
<dbReference type="PANTHER" id="PTHR13383">
    <property type="entry name" value="RIBONUCLEASE H2 SUBUNIT B"/>
    <property type="match status" value="1"/>
</dbReference>
<protein>
    <recommendedName>
        <fullName evidence="1">Rnh202 triple barrel domain-containing protein</fullName>
    </recommendedName>
</protein>
<dbReference type="InterPro" id="IPR041195">
    <property type="entry name" value="Rnh202_N"/>
</dbReference>
<dbReference type="Proteomes" id="UP001333110">
    <property type="component" value="Unassembled WGS sequence"/>
</dbReference>
<gene>
    <name evidence="2" type="ORF">QYF61_026569</name>
</gene>
<dbReference type="FunFam" id="2.20.25.530:FF:000001">
    <property type="entry name" value="Ribonuclease H2 subunit B"/>
    <property type="match status" value="1"/>
</dbReference>
<dbReference type="CDD" id="cd09270">
    <property type="entry name" value="RNase_H2-B"/>
    <property type="match status" value="1"/>
</dbReference>